<evidence type="ECO:0000313" key="1">
    <source>
        <dbReference type="EMBL" id="MBB1115701.1"/>
    </source>
</evidence>
<gene>
    <name evidence="1" type="ORF">H4O09_01295</name>
</gene>
<dbReference type="RefSeq" id="WP_182621134.1">
    <property type="nucleotide sequence ID" value="NZ_JACIUV010000001.1"/>
</dbReference>
<comment type="caution">
    <text evidence="1">The sequence shown here is derived from an EMBL/GenBank/DDBJ whole genome shotgun (WGS) entry which is preliminary data.</text>
</comment>
<name>A0A7W3UXM6_9GAMM</name>
<proteinExistence type="predicted"/>
<reference evidence="1 2" key="1">
    <citation type="submission" date="2020-08" db="EMBL/GenBank/DDBJ databases">
        <title>Stenotrophomonas sp. W1S232.</title>
        <authorList>
            <person name="Deng Y."/>
        </authorList>
    </citation>
    <scope>NUCLEOTIDE SEQUENCE [LARGE SCALE GENOMIC DNA]</scope>
    <source>
        <strain evidence="1 2">W1S232</strain>
    </source>
</reference>
<dbReference type="Proteomes" id="UP000550609">
    <property type="component" value="Unassembled WGS sequence"/>
</dbReference>
<protein>
    <submittedName>
        <fullName evidence="1">Uncharacterized protein</fullName>
    </submittedName>
</protein>
<organism evidence="1 2">
    <name type="scientific">Stenotrophomonas koreensis</name>
    <dbReference type="NCBI Taxonomy" id="266128"/>
    <lineage>
        <taxon>Bacteria</taxon>
        <taxon>Pseudomonadati</taxon>
        <taxon>Pseudomonadota</taxon>
        <taxon>Gammaproteobacteria</taxon>
        <taxon>Lysobacterales</taxon>
        <taxon>Lysobacteraceae</taxon>
        <taxon>Stenotrophomonas</taxon>
    </lineage>
</organism>
<sequence length="368" mass="41090">MSLPVPLDNFADNAAAYLQRYRHTDANRLASNLTAQIDAVDAGALELPVTINHAEPGNAWVCSPRSTYIDYAAEEARRLLPRPLGATVAGLCAQLARLADACALDRTVTLNNWCLSTNLYPALAAVDLDQALAQARQRWPGHALWWRSLNRQDNADWLQALQARGFALIASRQVWLYPDLEAAARLANMRADARLLQRRDLHWCDNHAITAADAPRIAELYGQLYLGKYSRWNPAYRPQMIAEWQQAGLLRLEGWRDDHGRLQCIAGMFGTEQVVSTPIVGYDTAAAQKLALYRTLTATSYRHARQSRRRLNLSAGAAGFKRLRGGVAAIEYSAVWAPPAARATRALLWTLSQLTRRVGEPLMRHYQL</sequence>
<evidence type="ECO:0000313" key="2">
    <source>
        <dbReference type="Proteomes" id="UP000550609"/>
    </source>
</evidence>
<accession>A0A7W3UXM6</accession>
<dbReference type="EMBL" id="JACIUV010000001">
    <property type="protein sequence ID" value="MBB1115701.1"/>
    <property type="molecule type" value="Genomic_DNA"/>
</dbReference>
<dbReference type="AlphaFoldDB" id="A0A7W3UXM6"/>